<feature type="region of interest" description="Disordered" evidence="2">
    <location>
        <begin position="70"/>
        <end position="100"/>
    </location>
</feature>
<evidence type="ECO:0000256" key="1">
    <source>
        <dbReference type="PROSITE-ProRule" id="PRU00042"/>
    </source>
</evidence>
<dbReference type="InterPro" id="IPR051061">
    <property type="entry name" value="Zinc_finger_trans_reg"/>
</dbReference>
<evidence type="ECO:0000259" key="3">
    <source>
        <dbReference type="PROSITE" id="PS50157"/>
    </source>
</evidence>
<gene>
    <name evidence="4" type="ORF">Pdw03_1788</name>
</gene>
<dbReference type="GO" id="GO:0006357">
    <property type="term" value="P:regulation of transcription by RNA polymerase II"/>
    <property type="evidence" value="ECO:0007669"/>
    <property type="project" value="TreeGrafter"/>
</dbReference>
<dbReference type="GeneID" id="90952313"/>
<sequence>MSLDFDPFYLFELSQEQHNSGDLWTPGELWPLEEVVDLNDFNNRVDPSLQLDPNFDFLWSQLNGSLSSVDGSLEQPLSSPTSLSSSTHQSQADSKPWTPPDIFEIGYQDENGDWRCNYSGCLSRQVFLRACDLRKHYRSHQKTYFCKERDCAWSKIGFSSSKDCQRHMRSHRPMIKCSAAESLGCTRVFSRVDNMKEHHRKIHEFSQNNLFPRPCRRSHKRKDSLDKPPELDSTAGPS</sequence>
<keyword evidence="1" id="KW-0863">Zinc-finger</keyword>
<dbReference type="GO" id="GO:0005634">
    <property type="term" value="C:nucleus"/>
    <property type="evidence" value="ECO:0007669"/>
    <property type="project" value="TreeGrafter"/>
</dbReference>
<dbReference type="PANTHER" id="PTHR46179">
    <property type="entry name" value="ZINC FINGER PROTEIN"/>
    <property type="match status" value="1"/>
</dbReference>
<protein>
    <submittedName>
        <fullName evidence="4">Putative C2H2 type zinc finger domain-containing protein</fullName>
    </submittedName>
</protein>
<feature type="region of interest" description="Disordered" evidence="2">
    <location>
        <begin position="210"/>
        <end position="238"/>
    </location>
</feature>
<organism evidence="4 5">
    <name type="scientific">Penicillium digitatum</name>
    <name type="common">Green mold</name>
    <dbReference type="NCBI Taxonomy" id="36651"/>
    <lineage>
        <taxon>Eukaryota</taxon>
        <taxon>Fungi</taxon>
        <taxon>Dikarya</taxon>
        <taxon>Ascomycota</taxon>
        <taxon>Pezizomycotina</taxon>
        <taxon>Eurotiomycetes</taxon>
        <taxon>Eurotiomycetidae</taxon>
        <taxon>Eurotiales</taxon>
        <taxon>Aspergillaceae</taxon>
        <taxon>Penicillium</taxon>
    </lineage>
</organism>
<accession>A0A7T6XT17</accession>
<feature type="domain" description="C2H2-type" evidence="3">
    <location>
        <begin position="175"/>
        <end position="208"/>
    </location>
</feature>
<feature type="compositionally biased region" description="Low complexity" evidence="2">
    <location>
        <begin position="72"/>
        <end position="91"/>
    </location>
</feature>
<evidence type="ECO:0000313" key="4">
    <source>
        <dbReference type="EMBL" id="QQK46890.1"/>
    </source>
</evidence>
<dbReference type="VEuPathDB" id="FungiDB:PDIP_83780"/>
<dbReference type="EMBL" id="CP060778">
    <property type="protein sequence ID" value="QQK46890.1"/>
    <property type="molecule type" value="Genomic_DNA"/>
</dbReference>
<dbReference type="AlphaFoldDB" id="A0A7T6XT17"/>
<evidence type="ECO:0000313" key="5">
    <source>
        <dbReference type="Proteomes" id="UP000595662"/>
    </source>
</evidence>
<dbReference type="Proteomes" id="UP000595662">
    <property type="component" value="Chromosome 5"/>
</dbReference>
<proteinExistence type="predicted"/>
<dbReference type="Gene3D" id="3.30.160.60">
    <property type="entry name" value="Classic Zinc Finger"/>
    <property type="match status" value="1"/>
</dbReference>
<dbReference type="RefSeq" id="XP_065957727.1">
    <property type="nucleotide sequence ID" value="XM_066100000.1"/>
</dbReference>
<reference evidence="4 5" key="1">
    <citation type="submission" date="2020-08" db="EMBL/GenBank/DDBJ databases">
        <title>The completed genome sequence of the pathogenic ascomycete fungus Penicillium digitatum.</title>
        <authorList>
            <person name="Wang M."/>
        </authorList>
    </citation>
    <scope>NUCLEOTIDE SEQUENCE [LARGE SCALE GENOMIC DNA]</scope>
    <source>
        <strain evidence="4 5">PdW03</strain>
    </source>
</reference>
<dbReference type="SMART" id="SM00355">
    <property type="entry name" value="ZnF_C2H2"/>
    <property type="match status" value="3"/>
</dbReference>
<dbReference type="PROSITE" id="PS50157">
    <property type="entry name" value="ZINC_FINGER_C2H2_2"/>
    <property type="match status" value="1"/>
</dbReference>
<dbReference type="PANTHER" id="PTHR46179:SF19">
    <property type="entry name" value="C2H2 FINGER DOMAIN TRANSCRIPTION FACTOR (EUROFUNG)-RELATED"/>
    <property type="match status" value="1"/>
</dbReference>
<dbReference type="InterPro" id="IPR013087">
    <property type="entry name" value="Znf_C2H2_type"/>
</dbReference>
<keyword evidence="1" id="KW-0862">Zinc</keyword>
<name>A0A7T6XT17_PENDI</name>
<dbReference type="GO" id="GO:0008270">
    <property type="term" value="F:zinc ion binding"/>
    <property type="evidence" value="ECO:0007669"/>
    <property type="project" value="UniProtKB-KW"/>
</dbReference>
<evidence type="ECO:0000256" key="2">
    <source>
        <dbReference type="SAM" id="MobiDB-lite"/>
    </source>
</evidence>
<keyword evidence="1" id="KW-0479">Metal-binding</keyword>